<reference evidence="2 3" key="1">
    <citation type="journal article" date="2021" name="Sci. Rep.">
        <title>The genome of the diatom Chaetoceros tenuissimus carries an ancient integrated fragment of an extant virus.</title>
        <authorList>
            <person name="Hongo Y."/>
            <person name="Kimura K."/>
            <person name="Takaki Y."/>
            <person name="Yoshida Y."/>
            <person name="Baba S."/>
            <person name="Kobayashi G."/>
            <person name="Nagasaki K."/>
            <person name="Hano T."/>
            <person name="Tomaru Y."/>
        </authorList>
    </citation>
    <scope>NUCLEOTIDE SEQUENCE [LARGE SCALE GENOMIC DNA]</scope>
    <source>
        <strain evidence="2 3">NIES-3715</strain>
    </source>
</reference>
<name>A0AAD3D3I7_9STRA</name>
<evidence type="ECO:0000313" key="3">
    <source>
        <dbReference type="Proteomes" id="UP001054902"/>
    </source>
</evidence>
<dbReference type="Proteomes" id="UP001054902">
    <property type="component" value="Unassembled WGS sequence"/>
</dbReference>
<comment type="caution">
    <text evidence="2">The sequence shown here is derived from an EMBL/GenBank/DDBJ whole genome shotgun (WGS) entry which is preliminary data.</text>
</comment>
<sequence length="136" mass="16141">MELSNTRLTLEPDQEFLKMIVKQGLPRLFQYIKNKDKLDLEELDRPTKIWLETVTTDDVVDVKSKIQNALKLAARETDTNQANIQQLENERQELNTKIDATWEEYNKLECRYTSVANDWQKSADEMRKQHDEKQLN</sequence>
<dbReference type="EMBL" id="BLLK01000057">
    <property type="protein sequence ID" value="GFH57191.1"/>
    <property type="molecule type" value="Genomic_DNA"/>
</dbReference>
<organism evidence="2 3">
    <name type="scientific">Chaetoceros tenuissimus</name>
    <dbReference type="NCBI Taxonomy" id="426638"/>
    <lineage>
        <taxon>Eukaryota</taxon>
        <taxon>Sar</taxon>
        <taxon>Stramenopiles</taxon>
        <taxon>Ochrophyta</taxon>
        <taxon>Bacillariophyta</taxon>
        <taxon>Coscinodiscophyceae</taxon>
        <taxon>Chaetocerotophycidae</taxon>
        <taxon>Chaetocerotales</taxon>
        <taxon>Chaetocerotaceae</taxon>
        <taxon>Chaetoceros</taxon>
    </lineage>
</organism>
<gene>
    <name evidence="2" type="ORF">CTEN210_13667</name>
</gene>
<proteinExistence type="predicted"/>
<feature type="coiled-coil region" evidence="1">
    <location>
        <begin position="70"/>
        <end position="136"/>
    </location>
</feature>
<keyword evidence="3" id="KW-1185">Reference proteome</keyword>
<accession>A0AAD3D3I7</accession>
<evidence type="ECO:0000256" key="1">
    <source>
        <dbReference type="SAM" id="Coils"/>
    </source>
</evidence>
<keyword evidence="1" id="KW-0175">Coiled coil</keyword>
<evidence type="ECO:0000313" key="2">
    <source>
        <dbReference type="EMBL" id="GFH57191.1"/>
    </source>
</evidence>
<dbReference type="AlphaFoldDB" id="A0AAD3D3I7"/>
<protein>
    <submittedName>
        <fullName evidence="2">Uncharacterized protein</fullName>
    </submittedName>
</protein>